<sequence>MRVARAAGGIAQGYQKEDRHRDRGLEQEDRAPADVVQKQPGQPRGNGQQAERAEPEAQHQRAALGGRGHQLRQDARCREEASGAKALHGLADDQSGRGGRFRAQQRAERKDDQRRQREAPVGNAPRDLVQQQVHQHGRGRVGTDGVQIVGRRCIDAALNVLAADGHHQRRREVDAGHQTERDAKDRHAQRSHLGVGRQRSARANGGGWRGGEGGLRHGCSLSAGGQAKNRL</sequence>
<evidence type="ECO:0000313" key="3">
    <source>
        <dbReference type="Proteomes" id="UP000318141"/>
    </source>
</evidence>
<feature type="compositionally biased region" description="Basic and acidic residues" evidence="1">
    <location>
        <begin position="105"/>
        <end position="118"/>
    </location>
</feature>
<feature type="compositionally biased region" description="Basic and acidic residues" evidence="1">
    <location>
        <begin position="15"/>
        <end position="32"/>
    </location>
</feature>
<keyword evidence="3" id="KW-1185">Reference proteome</keyword>
<comment type="caution">
    <text evidence="2">The sequence shown here is derived from an EMBL/GenBank/DDBJ whole genome shotgun (WGS) entry which is preliminary data.</text>
</comment>
<gene>
    <name evidence="2" type="ORF">L602_004000000070</name>
</gene>
<feature type="compositionally biased region" description="Basic and acidic residues" evidence="1">
    <location>
        <begin position="171"/>
        <end position="188"/>
    </location>
</feature>
<dbReference type="EMBL" id="VLJN01000035">
    <property type="protein sequence ID" value="TWG81469.1"/>
    <property type="molecule type" value="Genomic_DNA"/>
</dbReference>
<feature type="region of interest" description="Disordered" evidence="1">
    <location>
        <begin position="166"/>
        <end position="231"/>
    </location>
</feature>
<dbReference type="Proteomes" id="UP000318141">
    <property type="component" value="Unassembled WGS sequence"/>
</dbReference>
<feature type="region of interest" description="Disordered" evidence="1">
    <location>
        <begin position="1"/>
        <end position="142"/>
    </location>
</feature>
<evidence type="ECO:0000256" key="1">
    <source>
        <dbReference type="SAM" id="MobiDB-lite"/>
    </source>
</evidence>
<feature type="compositionally biased region" description="Gly residues" evidence="1">
    <location>
        <begin position="204"/>
        <end position="213"/>
    </location>
</feature>
<accession>A0A562B925</accession>
<proteinExistence type="predicted"/>
<organism evidence="2 3">
    <name type="scientific">Cupriavidus gilardii J11</name>
    <dbReference type="NCBI Taxonomy" id="936133"/>
    <lineage>
        <taxon>Bacteria</taxon>
        <taxon>Pseudomonadati</taxon>
        <taxon>Pseudomonadota</taxon>
        <taxon>Betaproteobacteria</taxon>
        <taxon>Burkholderiales</taxon>
        <taxon>Burkholderiaceae</taxon>
        <taxon>Cupriavidus</taxon>
    </lineage>
</organism>
<name>A0A562B925_9BURK</name>
<evidence type="ECO:0000313" key="2">
    <source>
        <dbReference type="EMBL" id="TWG81469.1"/>
    </source>
</evidence>
<dbReference type="AlphaFoldDB" id="A0A562B925"/>
<feature type="compositionally biased region" description="Basic and acidic residues" evidence="1">
    <location>
        <begin position="71"/>
        <end position="82"/>
    </location>
</feature>
<protein>
    <submittedName>
        <fullName evidence="2">Uncharacterized protein</fullName>
    </submittedName>
</protein>
<reference evidence="2 3" key="1">
    <citation type="submission" date="2019-07" db="EMBL/GenBank/DDBJ databases">
        <title>Genome sequencing of lignin-degrading bacterial isolates.</title>
        <authorList>
            <person name="Gladden J."/>
        </authorList>
    </citation>
    <scope>NUCLEOTIDE SEQUENCE [LARGE SCALE GENOMIC DNA]</scope>
    <source>
        <strain evidence="2 3">J11</strain>
    </source>
</reference>